<feature type="domain" description="Type IV pilin Tt1218-like" evidence="2">
    <location>
        <begin position="28"/>
        <end position="99"/>
    </location>
</feature>
<reference evidence="3 4" key="1">
    <citation type="submission" date="2018-11" db="EMBL/GenBank/DDBJ databases">
        <title>The draft genome sequence of Amphritea balenae JAMM 1525T.</title>
        <authorList>
            <person name="Fang Z."/>
            <person name="Zhang Y."/>
            <person name="Han X."/>
        </authorList>
    </citation>
    <scope>NUCLEOTIDE SEQUENCE [LARGE SCALE GENOMIC DNA]</scope>
    <source>
        <strain evidence="3 4">JAMM 1525</strain>
    </source>
</reference>
<feature type="transmembrane region" description="Helical" evidence="1">
    <location>
        <begin position="12"/>
        <end position="34"/>
    </location>
</feature>
<gene>
    <name evidence="3" type="primary">pilV</name>
    <name evidence="3" type="ORF">EHS89_11385</name>
</gene>
<evidence type="ECO:0000313" key="3">
    <source>
        <dbReference type="EMBL" id="RRC98787.1"/>
    </source>
</evidence>
<accession>A0A3P1SNT0</accession>
<keyword evidence="1" id="KW-0472">Membrane</keyword>
<dbReference type="RefSeq" id="WP_124926287.1">
    <property type="nucleotide sequence ID" value="NZ_BMOH01000002.1"/>
</dbReference>
<dbReference type="InterPro" id="IPR012902">
    <property type="entry name" value="N_methyl_site"/>
</dbReference>
<keyword evidence="1" id="KW-0812">Transmembrane</keyword>
<keyword evidence="4" id="KW-1185">Reference proteome</keyword>
<dbReference type="EMBL" id="RQXV01000006">
    <property type="protein sequence ID" value="RRC98787.1"/>
    <property type="molecule type" value="Genomic_DNA"/>
</dbReference>
<name>A0A3P1SNT0_9GAMM</name>
<protein>
    <submittedName>
        <fullName evidence="3">Type IV pilus modification protein PilV</fullName>
    </submittedName>
</protein>
<dbReference type="Pfam" id="PF22150">
    <property type="entry name" value="Tt1218-like"/>
    <property type="match status" value="1"/>
</dbReference>
<comment type="caution">
    <text evidence="3">The sequence shown here is derived from an EMBL/GenBank/DDBJ whole genome shotgun (WGS) entry which is preliminary data.</text>
</comment>
<dbReference type="NCBIfam" id="TIGR02523">
    <property type="entry name" value="type_IV_pilV"/>
    <property type="match status" value="1"/>
</dbReference>
<dbReference type="OrthoDB" id="6119037at2"/>
<evidence type="ECO:0000259" key="2">
    <source>
        <dbReference type="Pfam" id="PF22150"/>
    </source>
</evidence>
<evidence type="ECO:0000313" key="4">
    <source>
        <dbReference type="Proteomes" id="UP000267535"/>
    </source>
</evidence>
<dbReference type="Proteomes" id="UP000267535">
    <property type="component" value="Unassembled WGS sequence"/>
</dbReference>
<sequence>MQRQLGFNLIEVMVALVILTIGLLGMAALQLTAVKQNQSAYMRTQANQLAYDIIDRVRVNKGALSGYLDQDEGTENSNCISYNGNVSGCSEDEMAANDLYEWLQLLNQKVPSGSGRLCQGTLTFNALNMPGCNSDDDAPLSVYIWWEDSRDGSSTRLVMSSRL</sequence>
<dbReference type="InterPro" id="IPR054402">
    <property type="entry name" value="Tt1218-like_dom"/>
</dbReference>
<keyword evidence="1" id="KW-1133">Transmembrane helix</keyword>
<organism evidence="3 4">
    <name type="scientific">Amphritea balenae</name>
    <dbReference type="NCBI Taxonomy" id="452629"/>
    <lineage>
        <taxon>Bacteria</taxon>
        <taxon>Pseudomonadati</taxon>
        <taxon>Pseudomonadota</taxon>
        <taxon>Gammaproteobacteria</taxon>
        <taxon>Oceanospirillales</taxon>
        <taxon>Oceanospirillaceae</taxon>
        <taxon>Amphritea</taxon>
    </lineage>
</organism>
<dbReference type="NCBIfam" id="TIGR02532">
    <property type="entry name" value="IV_pilin_GFxxxE"/>
    <property type="match status" value="1"/>
</dbReference>
<proteinExistence type="predicted"/>
<dbReference type="Pfam" id="PF07963">
    <property type="entry name" value="N_methyl"/>
    <property type="match status" value="1"/>
</dbReference>
<dbReference type="InterPro" id="IPR013362">
    <property type="entry name" value="Pilus_4_PilV"/>
</dbReference>
<evidence type="ECO:0000256" key="1">
    <source>
        <dbReference type="SAM" id="Phobius"/>
    </source>
</evidence>
<dbReference type="AlphaFoldDB" id="A0A3P1SNT0"/>